<dbReference type="Proteomes" id="UP000030762">
    <property type="component" value="Unassembled WGS sequence"/>
</dbReference>
<dbReference type="PANTHER" id="PTHR12436">
    <property type="entry name" value="80 KDA MCM3-ASSOCIATED PROTEIN"/>
    <property type="match status" value="1"/>
</dbReference>
<dbReference type="RefSeq" id="XP_008609425.1">
    <property type="nucleotide sequence ID" value="XM_008611203.1"/>
</dbReference>
<dbReference type="GO" id="GO:0070390">
    <property type="term" value="C:transcription export complex 2"/>
    <property type="evidence" value="ECO:0007669"/>
    <property type="project" value="TreeGrafter"/>
</dbReference>
<organism evidence="2 3">
    <name type="scientific">Saprolegnia diclina (strain VS20)</name>
    <dbReference type="NCBI Taxonomy" id="1156394"/>
    <lineage>
        <taxon>Eukaryota</taxon>
        <taxon>Sar</taxon>
        <taxon>Stramenopiles</taxon>
        <taxon>Oomycota</taxon>
        <taxon>Saprolegniomycetes</taxon>
        <taxon>Saprolegniales</taxon>
        <taxon>Saprolegniaceae</taxon>
        <taxon>Saprolegnia</taxon>
    </lineage>
</organism>
<dbReference type="VEuPathDB" id="FungiDB:SDRG_05487"/>
<sequence length="327" mass="36697">MSIVGTCLGYCPLHEAKERRKMQDLSKYERPPYVPVKKYRRSAAGAIIKPHDVRPVHVLVETTTYLLSLLPSQLTLPLDLYHFLDDRFRAVRSDLTLQGAFALDVLQPIARFYILAQCILRLETRSGPVPYASLQKLLEDQLSSVLLLLRESSVEFRRLHLVLHQDARDFAYELRHCAQAPNDATWRSTLALVTPAPYYIAGLHPLETDLLARALRFGKLEADLHQQMVILAKAYTKQDRFPVADLARFLRLHEEACALALLRGYGVAVTPASLDGEPAFFRFNEAPLPEAMTSDASTTLLVSEFASLQSLGGDTSFRDLALLGQPL</sequence>
<evidence type="ECO:0000313" key="2">
    <source>
        <dbReference type="EMBL" id="EQC37263.1"/>
    </source>
</evidence>
<accession>T0RXB3</accession>
<proteinExistence type="predicted"/>
<dbReference type="Gene3D" id="1.25.40.990">
    <property type="match status" value="1"/>
</dbReference>
<dbReference type="GeneID" id="19946214"/>
<name>T0RXB3_SAPDV</name>
<evidence type="ECO:0000259" key="1">
    <source>
        <dbReference type="Pfam" id="PF03399"/>
    </source>
</evidence>
<dbReference type="InterPro" id="IPR005062">
    <property type="entry name" value="SAC3/GANP/THP3_conserved"/>
</dbReference>
<dbReference type="eggNOG" id="KOG1860">
    <property type="taxonomic scope" value="Eukaryota"/>
</dbReference>
<dbReference type="STRING" id="1156394.T0RXB3"/>
<dbReference type="GO" id="GO:0006406">
    <property type="term" value="P:mRNA export from nucleus"/>
    <property type="evidence" value="ECO:0007669"/>
    <property type="project" value="TreeGrafter"/>
</dbReference>
<protein>
    <recommendedName>
        <fullName evidence="1">SAC3/GANP/THP3 conserved domain-containing protein</fullName>
    </recommendedName>
</protein>
<keyword evidence="3" id="KW-1185">Reference proteome</keyword>
<dbReference type="GO" id="GO:0005737">
    <property type="term" value="C:cytoplasm"/>
    <property type="evidence" value="ECO:0007669"/>
    <property type="project" value="TreeGrafter"/>
</dbReference>
<gene>
    <name evidence="2" type="ORF">SDRG_05487</name>
</gene>
<dbReference type="InterPro" id="IPR045107">
    <property type="entry name" value="SAC3/GANP/THP3"/>
</dbReference>
<dbReference type="InParanoid" id="T0RXB3"/>
<dbReference type="PANTHER" id="PTHR12436:SF3">
    <property type="entry name" value="GERMINAL-CENTER ASSOCIATED NUCLEAR PROTEIN"/>
    <property type="match status" value="1"/>
</dbReference>
<dbReference type="OrthoDB" id="264795at2759"/>
<dbReference type="AlphaFoldDB" id="T0RXB3"/>
<dbReference type="Pfam" id="PF03399">
    <property type="entry name" value="SAC3_GANP"/>
    <property type="match status" value="1"/>
</dbReference>
<dbReference type="OMA" id="CPLHEAK"/>
<evidence type="ECO:0000313" key="3">
    <source>
        <dbReference type="Proteomes" id="UP000030762"/>
    </source>
</evidence>
<feature type="domain" description="SAC3/GANP/THP3 conserved" evidence="1">
    <location>
        <begin position="11"/>
        <end position="270"/>
    </location>
</feature>
<dbReference type="EMBL" id="JH767145">
    <property type="protein sequence ID" value="EQC37263.1"/>
    <property type="molecule type" value="Genomic_DNA"/>
</dbReference>
<reference evidence="2 3" key="1">
    <citation type="submission" date="2012-04" db="EMBL/GenBank/DDBJ databases">
        <title>The Genome Sequence of Saprolegnia declina VS20.</title>
        <authorList>
            <consortium name="The Broad Institute Genome Sequencing Platform"/>
            <person name="Russ C."/>
            <person name="Nusbaum C."/>
            <person name="Tyler B."/>
            <person name="van West P."/>
            <person name="Dieguez-Uribeondo J."/>
            <person name="de Bruijn I."/>
            <person name="Tripathy S."/>
            <person name="Jiang R."/>
            <person name="Young S.K."/>
            <person name="Zeng Q."/>
            <person name="Gargeya S."/>
            <person name="Fitzgerald M."/>
            <person name="Haas B."/>
            <person name="Abouelleil A."/>
            <person name="Alvarado L."/>
            <person name="Arachchi H.M."/>
            <person name="Berlin A."/>
            <person name="Chapman S.B."/>
            <person name="Goldberg J."/>
            <person name="Griggs A."/>
            <person name="Gujja S."/>
            <person name="Hansen M."/>
            <person name="Howarth C."/>
            <person name="Imamovic A."/>
            <person name="Larimer J."/>
            <person name="McCowen C."/>
            <person name="Montmayeur A."/>
            <person name="Murphy C."/>
            <person name="Neiman D."/>
            <person name="Pearson M."/>
            <person name="Priest M."/>
            <person name="Roberts A."/>
            <person name="Saif S."/>
            <person name="Shea T."/>
            <person name="Sisk P."/>
            <person name="Sykes S."/>
            <person name="Wortman J."/>
            <person name="Nusbaum C."/>
            <person name="Birren B."/>
        </authorList>
    </citation>
    <scope>NUCLEOTIDE SEQUENCE [LARGE SCALE GENOMIC DNA]</scope>
    <source>
        <strain evidence="2 3">VS20</strain>
    </source>
</reference>